<reference evidence="1 2" key="1">
    <citation type="submission" date="2019-10" db="EMBL/GenBank/DDBJ databases">
        <title>Epibacterium sp. nov., isolated from seawater.</title>
        <authorList>
            <person name="Zhang X."/>
            <person name="Li N."/>
        </authorList>
    </citation>
    <scope>NUCLEOTIDE SEQUENCE [LARGE SCALE GENOMIC DNA]</scope>
    <source>
        <strain evidence="1 2">SM1979</strain>
    </source>
</reference>
<protein>
    <submittedName>
        <fullName evidence="1">Head-tail adaptor protein</fullName>
    </submittedName>
</protein>
<dbReference type="InterPro" id="IPR038666">
    <property type="entry name" value="SSP1_head-tail_sf"/>
</dbReference>
<dbReference type="AlphaFoldDB" id="A0A843Y726"/>
<proteinExistence type="predicted"/>
<sequence>MRPVNLNRLMALVAPERVADGAGGFVETETQLGELWAEVRALTGRNVAQNGASLSQQRYRITVRAAPEGSPDRPRADQYLVEGNRRFLIHAVAEGDALGRYLTCFAVEEVAL</sequence>
<keyword evidence="2" id="KW-1185">Reference proteome</keyword>
<dbReference type="Pfam" id="PF05521">
    <property type="entry name" value="Phage_HCP"/>
    <property type="match status" value="1"/>
</dbReference>
<dbReference type="Gene3D" id="2.40.10.270">
    <property type="entry name" value="Bacteriophage SPP1 head-tail adaptor protein"/>
    <property type="match status" value="1"/>
</dbReference>
<comment type="caution">
    <text evidence="1">The sequence shown here is derived from an EMBL/GenBank/DDBJ whole genome shotgun (WGS) entry which is preliminary data.</text>
</comment>
<dbReference type="InterPro" id="IPR008767">
    <property type="entry name" value="Phage_SPP1_head-tail_adaptor"/>
</dbReference>
<evidence type="ECO:0000313" key="2">
    <source>
        <dbReference type="Proteomes" id="UP000444174"/>
    </source>
</evidence>
<accession>A0A843Y726</accession>
<gene>
    <name evidence="1" type="ORF">GFB49_00630</name>
</gene>
<organism evidence="1 2">
    <name type="scientific">Tritonibacter litoralis</name>
    <dbReference type="NCBI Taxonomy" id="2662264"/>
    <lineage>
        <taxon>Bacteria</taxon>
        <taxon>Pseudomonadati</taxon>
        <taxon>Pseudomonadota</taxon>
        <taxon>Alphaproteobacteria</taxon>
        <taxon>Rhodobacterales</taxon>
        <taxon>Paracoccaceae</taxon>
        <taxon>Tritonibacter</taxon>
    </lineage>
</organism>
<evidence type="ECO:0000313" key="1">
    <source>
        <dbReference type="EMBL" id="MQQ06950.1"/>
    </source>
</evidence>
<dbReference type="Proteomes" id="UP000444174">
    <property type="component" value="Unassembled WGS sequence"/>
</dbReference>
<name>A0A843Y726_9RHOB</name>
<dbReference type="RefSeq" id="WP_153213875.1">
    <property type="nucleotide sequence ID" value="NZ_WIBF01000001.1"/>
</dbReference>
<dbReference type="EMBL" id="WIBF01000001">
    <property type="protein sequence ID" value="MQQ06950.1"/>
    <property type="molecule type" value="Genomic_DNA"/>
</dbReference>